<reference evidence="2 3" key="1">
    <citation type="submission" date="2021-07" db="EMBL/GenBank/DDBJ databases">
        <authorList>
            <person name="So Y."/>
        </authorList>
    </citation>
    <scope>NUCLEOTIDE SEQUENCE [LARGE SCALE GENOMIC DNA]</scope>
    <source>
        <strain evidence="2 3">Y3S6</strain>
    </source>
</reference>
<evidence type="ECO:0000259" key="1">
    <source>
        <dbReference type="PROSITE" id="PS51462"/>
    </source>
</evidence>
<dbReference type="InterPro" id="IPR000086">
    <property type="entry name" value="NUDIX_hydrolase_dom"/>
</dbReference>
<comment type="caution">
    <text evidence="2">The sequence shown here is derived from an EMBL/GenBank/DDBJ whole genome shotgun (WGS) entry which is preliminary data.</text>
</comment>
<dbReference type="PROSITE" id="PS51462">
    <property type="entry name" value="NUDIX"/>
    <property type="match status" value="1"/>
</dbReference>
<feature type="domain" description="Nudix hydrolase" evidence="1">
    <location>
        <begin position="3"/>
        <end position="132"/>
    </location>
</feature>
<gene>
    <name evidence="2" type="ORF">KPL81_14405</name>
</gene>
<keyword evidence="3" id="KW-1185">Reference proteome</keyword>
<dbReference type="PANTHER" id="PTHR43222:SF11">
    <property type="entry name" value="PHOSPHATASE NUDJ"/>
    <property type="match status" value="1"/>
</dbReference>
<dbReference type="Gene3D" id="3.90.79.10">
    <property type="entry name" value="Nucleoside Triphosphate Pyrophosphohydrolase"/>
    <property type="match status" value="1"/>
</dbReference>
<dbReference type="InterPro" id="IPR015797">
    <property type="entry name" value="NUDIX_hydrolase-like_dom_sf"/>
</dbReference>
<dbReference type="PANTHER" id="PTHR43222">
    <property type="entry name" value="NUDIX HYDROLASE 23"/>
    <property type="match status" value="1"/>
</dbReference>
<proteinExistence type="predicted"/>
<keyword evidence="2" id="KW-0378">Hydrolase</keyword>
<dbReference type="GO" id="GO:0016787">
    <property type="term" value="F:hydrolase activity"/>
    <property type="evidence" value="ECO:0007669"/>
    <property type="project" value="UniProtKB-KW"/>
</dbReference>
<protein>
    <submittedName>
        <fullName evidence="2">NUDIX hydrolase</fullName>
    </submittedName>
</protein>
<organism evidence="2 3">
    <name type="scientific">Billgrantia antri</name>
    <dbReference type="NCBI Taxonomy" id="2846777"/>
    <lineage>
        <taxon>Bacteria</taxon>
        <taxon>Pseudomonadati</taxon>
        <taxon>Pseudomonadota</taxon>
        <taxon>Gammaproteobacteria</taxon>
        <taxon>Oceanospirillales</taxon>
        <taxon>Halomonadaceae</taxon>
        <taxon>Billgrantia</taxon>
    </lineage>
</organism>
<name>A0ABS6ZSC9_9GAMM</name>
<accession>A0ABS6ZSC9</accession>
<dbReference type="Pfam" id="PF00293">
    <property type="entry name" value="NUDIX"/>
    <property type="match status" value="1"/>
</dbReference>
<dbReference type="Proteomes" id="UP000769617">
    <property type="component" value="Unassembled WGS sequence"/>
</dbReference>
<dbReference type="RefSeq" id="WP_209477486.1">
    <property type="nucleotide sequence ID" value="NZ_JAHYCA010000005.1"/>
</dbReference>
<sequence length="150" mass="17094">MSRWHPHVTVATVVERAGRFLMVEEAPRGSQTTLFNQPAGHLEPGERIQEAALRELREETAWQVGITDYLGLYVYRTPNGETFHSHAFFGMALAHLGNPLDPAILAVHWLTLEEVEALEREGRLRSPLVLRRIRDALAGYSYPMEVIHER</sequence>
<dbReference type="EMBL" id="JAHYCA010000005">
    <property type="protein sequence ID" value="MBW6392342.1"/>
    <property type="molecule type" value="Genomic_DNA"/>
</dbReference>
<evidence type="ECO:0000313" key="2">
    <source>
        <dbReference type="EMBL" id="MBW6392342.1"/>
    </source>
</evidence>
<evidence type="ECO:0000313" key="3">
    <source>
        <dbReference type="Proteomes" id="UP000769617"/>
    </source>
</evidence>
<dbReference type="SUPFAM" id="SSF55811">
    <property type="entry name" value="Nudix"/>
    <property type="match status" value="1"/>
</dbReference>